<evidence type="ECO:0000313" key="6">
    <source>
        <dbReference type="Proteomes" id="UP000237846"/>
    </source>
</evidence>
<evidence type="ECO:0000259" key="3">
    <source>
        <dbReference type="Pfam" id="PF00278"/>
    </source>
</evidence>
<dbReference type="InterPro" id="IPR022643">
    <property type="entry name" value="De-COase2_C"/>
</dbReference>
<evidence type="ECO:0000259" key="4">
    <source>
        <dbReference type="Pfam" id="PF02784"/>
    </source>
</evidence>
<name>A0A2T0QD08_9ACTN</name>
<gene>
    <name evidence="5" type="ORF">CLV72_101355</name>
</gene>
<evidence type="ECO:0000313" key="5">
    <source>
        <dbReference type="EMBL" id="PRY01761.1"/>
    </source>
</evidence>
<organism evidence="5 6">
    <name type="scientific">Allonocardiopsis opalescens</name>
    <dbReference type="NCBI Taxonomy" id="1144618"/>
    <lineage>
        <taxon>Bacteria</taxon>
        <taxon>Bacillati</taxon>
        <taxon>Actinomycetota</taxon>
        <taxon>Actinomycetes</taxon>
        <taxon>Streptosporangiales</taxon>
        <taxon>Allonocardiopsis</taxon>
    </lineage>
</organism>
<dbReference type="SUPFAM" id="SSF51419">
    <property type="entry name" value="PLP-binding barrel"/>
    <property type="match status" value="1"/>
</dbReference>
<keyword evidence="2" id="KW-0663">Pyridoxal phosphate</keyword>
<dbReference type="SUPFAM" id="SSF50621">
    <property type="entry name" value="Alanine racemase C-terminal domain-like"/>
    <property type="match status" value="1"/>
</dbReference>
<sequence length="413" mass="43554">MTRYAELAAEYGTPLYVYDLDRVAEARRALFAALPESFELYYAMKANPHPEVAAVLREDPDRACRAEISSTGELAAALAAGFPAGDCLYTGPGKTAAELDAAIGAGVRTFSVESPGDLRHIGAAARRHGAVADCLLRINSVSASASTSIRMTGAPSQFGIDRETLDELLPELLRVPGTRIAGAHFFPLSNAKDEASLLAEFEHTLAVAAELRDTLGLPVRLLDIGGGFAMPYGVPGERPRYDKLRSGLEAALDARFPDWREGTPRFACESGRYLVGGCGELLCGVVNVKESRGRGFAILDGGINVFGGMAGLGRLLPVAVRPSGAEASRRATLAGPLCTPGDFLGREVEVPPLAEGDVVAVPNAGAYGVTASLLMFLGRPAATEVVVRGGEVVSVSRIEHRRNFDVPRAGAHR</sequence>
<evidence type="ECO:0000256" key="2">
    <source>
        <dbReference type="ARBA" id="ARBA00022898"/>
    </source>
</evidence>
<feature type="domain" description="Orn/DAP/Arg decarboxylase 2 C-terminal" evidence="3">
    <location>
        <begin position="16"/>
        <end position="365"/>
    </location>
</feature>
<dbReference type="Proteomes" id="UP000237846">
    <property type="component" value="Unassembled WGS sequence"/>
</dbReference>
<reference evidence="5 6" key="1">
    <citation type="submission" date="2018-03" db="EMBL/GenBank/DDBJ databases">
        <title>Genomic Encyclopedia of Archaeal and Bacterial Type Strains, Phase II (KMG-II): from individual species to whole genera.</title>
        <authorList>
            <person name="Goeker M."/>
        </authorList>
    </citation>
    <scope>NUCLEOTIDE SEQUENCE [LARGE SCALE GENOMIC DNA]</scope>
    <source>
        <strain evidence="5 6">DSM 45601</strain>
    </source>
</reference>
<feature type="domain" description="Orn/DAP/Arg decarboxylase 2 N-terminal" evidence="4">
    <location>
        <begin position="22"/>
        <end position="275"/>
    </location>
</feature>
<dbReference type="InterPro" id="IPR009006">
    <property type="entry name" value="Ala_racemase/Decarboxylase_C"/>
</dbReference>
<dbReference type="RefSeq" id="WP_106238016.1">
    <property type="nucleotide sequence ID" value="NZ_PVZC01000001.1"/>
</dbReference>
<proteinExistence type="predicted"/>
<protein>
    <submittedName>
        <fullName evidence="5">Diaminopimelate decarboxylase</fullName>
    </submittedName>
</protein>
<dbReference type="PANTHER" id="PTHR43727:SF2">
    <property type="entry name" value="GROUP IV DECARBOXYLASE"/>
    <property type="match status" value="1"/>
</dbReference>
<dbReference type="InterPro" id="IPR022644">
    <property type="entry name" value="De-COase2_N"/>
</dbReference>
<dbReference type="EMBL" id="PVZC01000001">
    <property type="protein sequence ID" value="PRY01761.1"/>
    <property type="molecule type" value="Genomic_DNA"/>
</dbReference>
<comment type="cofactor">
    <cofactor evidence="1">
        <name>pyridoxal 5'-phosphate</name>
        <dbReference type="ChEBI" id="CHEBI:597326"/>
    </cofactor>
</comment>
<dbReference type="OrthoDB" id="9802241at2"/>
<keyword evidence="6" id="KW-1185">Reference proteome</keyword>
<dbReference type="Pfam" id="PF02784">
    <property type="entry name" value="Orn_Arg_deC_N"/>
    <property type="match status" value="1"/>
</dbReference>
<dbReference type="Gene3D" id="2.40.37.10">
    <property type="entry name" value="Lyase, Ornithine Decarboxylase, Chain A, domain 1"/>
    <property type="match status" value="1"/>
</dbReference>
<dbReference type="InterPro" id="IPR029066">
    <property type="entry name" value="PLP-binding_barrel"/>
</dbReference>
<dbReference type="GO" id="GO:0009089">
    <property type="term" value="P:lysine biosynthetic process via diaminopimelate"/>
    <property type="evidence" value="ECO:0007669"/>
    <property type="project" value="TreeGrafter"/>
</dbReference>
<dbReference type="PANTHER" id="PTHR43727">
    <property type="entry name" value="DIAMINOPIMELATE DECARBOXYLASE"/>
    <property type="match status" value="1"/>
</dbReference>
<dbReference type="GO" id="GO:0008836">
    <property type="term" value="F:diaminopimelate decarboxylase activity"/>
    <property type="evidence" value="ECO:0007669"/>
    <property type="project" value="TreeGrafter"/>
</dbReference>
<dbReference type="AlphaFoldDB" id="A0A2T0QD08"/>
<comment type="caution">
    <text evidence="5">The sequence shown here is derived from an EMBL/GenBank/DDBJ whole genome shotgun (WGS) entry which is preliminary data.</text>
</comment>
<dbReference type="Gene3D" id="3.20.20.10">
    <property type="entry name" value="Alanine racemase"/>
    <property type="match status" value="1"/>
</dbReference>
<evidence type="ECO:0000256" key="1">
    <source>
        <dbReference type="ARBA" id="ARBA00001933"/>
    </source>
</evidence>
<accession>A0A2T0QD08</accession>
<dbReference type="Pfam" id="PF00278">
    <property type="entry name" value="Orn_DAP_Arg_deC"/>
    <property type="match status" value="1"/>
</dbReference>